<keyword evidence="1" id="KW-0472">Membrane</keyword>
<evidence type="ECO:0000313" key="2">
    <source>
        <dbReference type="EMBL" id="GIX65977.1"/>
    </source>
</evidence>
<keyword evidence="3" id="KW-1185">Reference proteome</keyword>
<dbReference type="AlphaFoldDB" id="A0AAV4M0G6"/>
<proteinExistence type="predicted"/>
<dbReference type="Proteomes" id="UP001497744">
    <property type="component" value="Unassembled WGS sequence"/>
</dbReference>
<accession>A0AAV4M0G6</accession>
<dbReference type="Pfam" id="PF12785">
    <property type="entry name" value="VESA1_N"/>
    <property type="match status" value="1"/>
</dbReference>
<name>A0AAV4M0G6_BABCB</name>
<dbReference type="InterPro" id="IPR024751">
    <property type="entry name" value="VESA1"/>
</dbReference>
<protein>
    <submittedName>
        <fullName evidence="2">Variant erythrocyte surface antigen-1 family protein</fullName>
    </submittedName>
</protein>
<evidence type="ECO:0000313" key="3">
    <source>
        <dbReference type="Proteomes" id="UP001497744"/>
    </source>
</evidence>
<gene>
    <name evidence="2" type="ORF">BcabD6B2_54130</name>
</gene>
<keyword evidence="1" id="KW-1133">Transmembrane helix</keyword>
<organism evidence="2 3">
    <name type="scientific">Babesia caballi</name>
    <dbReference type="NCBI Taxonomy" id="5871"/>
    <lineage>
        <taxon>Eukaryota</taxon>
        <taxon>Sar</taxon>
        <taxon>Alveolata</taxon>
        <taxon>Apicomplexa</taxon>
        <taxon>Aconoidasida</taxon>
        <taxon>Piroplasmida</taxon>
        <taxon>Babesiidae</taxon>
        <taxon>Babesia</taxon>
    </lineage>
</organism>
<keyword evidence="1" id="KW-0812">Transmembrane</keyword>
<dbReference type="EMBL" id="BPLF01000006">
    <property type="protein sequence ID" value="GIX65977.1"/>
    <property type="molecule type" value="Genomic_DNA"/>
</dbReference>
<sequence>MLPLDIPLSACVVLFFDCPSNLKEAIDWILRVTGKDGGEEFEKVKNALTQGTDQNGLIDTLADGLQQFIGYKQGGIGTIEASKGIGRSSEPRDRLGDAHLGFIAKVLEQLITYSGQKYGYALKLMNYIPQLTSAIKELTNGMGGGVYKFEEAIQKAEEVLKNVTSNEISDVWNTLKIVDDILTKLPSIKSNITVRKLADAVKSYLGAVLQQLKQVQGIKSSAETEVSTLKSNIDTLLTQLQSQNGNKPFNFGKDPVDGQTGLKQHVDAVVSANNALSGKLGRISGPVRYVVSAVISGTSQFLSQLQKIHYASYYQGVTVETSGWQNGQSEDAKKCAKIFLGCVPMLFNALSFLYWNCSHGAWKTMTLGGNDDRLDLMWFMYSMAYGSSSLSRSKQGKDVAITACKKFEDFKKAMKAAQEAAQKRAEKISQARSGTATAFSTAKPTYADFLNGLKQKWTESSTDYALSSLYYCASCYFKSIQIKNSNDASTTPSTIRQMLYFLAALPFTEEIDKCEKHIENLLQKPIPISMAGLNTKPLFLTADNINSHLTTTLSMFATATLGRLQGPKDEADPFLHSLYSNGMGLHSPSGAALFRKVAECVYAVQFQMKFLLKQCNGKYFETCGWRDCRYGSTMNPQNGSQSLVLSHICGGYKCKRTRCTHKNSGNQCNHNSYDQYGGCGHSAATPSPIQAFLTDNLKGFHVSQQPNPLSLNHLDNHTPGSICHVKLGFSPATLRKDETSKGYHIYVTLSYICSSATSPFRQFNANVLCLAKRTPRILGEFFGFYWQVVAARQNSSVLSEIMAYITDVFLQDADKKHFIVALSNMNGSDKSHVGQHPADLLSLYYPKCSGSNCGPYLFPLVYSTATVFSPKYASTYLSWLLYLADDFRDWLIEFLERFDGLKCEGCHHSCQSHSSGSHASACRCPSITQCADVLPLFYEYGFTILDAKKLKDSKKQCSAFANQLAAVIRGKPLSDVLSAIDKCLYMFRFYFFYNVSAFWTVYLCLLLYFILFGIDVLHIKSHLRLPSSHGIPSITLLTAGESPSVTKLTYFTRDLT</sequence>
<evidence type="ECO:0000256" key="1">
    <source>
        <dbReference type="SAM" id="Phobius"/>
    </source>
</evidence>
<reference evidence="2 3" key="1">
    <citation type="submission" date="2021-06" db="EMBL/GenBank/DDBJ databases">
        <title>Genome sequence of Babesia caballi.</title>
        <authorList>
            <person name="Yamagishi J."/>
            <person name="Kidaka T."/>
            <person name="Ochi A."/>
        </authorList>
    </citation>
    <scope>NUCLEOTIDE SEQUENCE [LARGE SCALE GENOMIC DNA]</scope>
    <source>
        <strain evidence="2">USDA-D6B2</strain>
    </source>
</reference>
<comment type="caution">
    <text evidence="2">The sequence shown here is derived from an EMBL/GenBank/DDBJ whole genome shotgun (WGS) entry which is preliminary data.</text>
</comment>
<dbReference type="GeneID" id="94197458"/>
<feature type="transmembrane region" description="Helical" evidence="1">
    <location>
        <begin position="990"/>
        <end position="1014"/>
    </location>
</feature>
<dbReference type="RefSeq" id="XP_067718046.1">
    <property type="nucleotide sequence ID" value="XM_067861945.1"/>
</dbReference>